<evidence type="ECO:0000256" key="5">
    <source>
        <dbReference type="ARBA" id="ARBA00023040"/>
    </source>
</evidence>
<feature type="region of interest" description="Disordered" evidence="9">
    <location>
        <begin position="21"/>
        <end position="76"/>
    </location>
</feature>
<evidence type="ECO:0000259" key="11">
    <source>
        <dbReference type="PROSITE" id="PS50262"/>
    </source>
</evidence>
<evidence type="ECO:0000256" key="10">
    <source>
        <dbReference type="SAM" id="Phobius"/>
    </source>
</evidence>
<keyword evidence="8" id="KW-0807">Transducer</keyword>
<evidence type="ECO:0000256" key="7">
    <source>
        <dbReference type="ARBA" id="ARBA00023170"/>
    </source>
</evidence>
<protein>
    <submittedName>
        <fullName evidence="13">G-protein coupled receptor 176 isoform X1</fullName>
    </submittedName>
</protein>
<keyword evidence="12" id="KW-1185">Reference proteome</keyword>
<keyword evidence="4 10" id="KW-1133">Transmembrane helix</keyword>
<evidence type="ECO:0000256" key="6">
    <source>
        <dbReference type="ARBA" id="ARBA00023136"/>
    </source>
</evidence>
<dbReference type="RefSeq" id="XP_032811729.1">
    <property type="nucleotide sequence ID" value="XM_032955838.1"/>
</dbReference>
<feature type="transmembrane region" description="Helical" evidence="10">
    <location>
        <begin position="351"/>
        <end position="372"/>
    </location>
</feature>
<organism evidence="12 13">
    <name type="scientific">Petromyzon marinus</name>
    <name type="common">Sea lamprey</name>
    <dbReference type="NCBI Taxonomy" id="7757"/>
    <lineage>
        <taxon>Eukaryota</taxon>
        <taxon>Metazoa</taxon>
        <taxon>Chordata</taxon>
        <taxon>Craniata</taxon>
        <taxon>Vertebrata</taxon>
        <taxon>Cyclostomata</taxon>
        <taxon>Hyperoartia</taxon>
        <taxon>Petromyzontiformes</taxon>
        <taxon>Petromyzontidae</taxon>
        <taxon>Petromyzon</taxon>
    </lineage>
</organism>
<evidence type="ECO:0000256" key="9">
    <source>
        <dbReference type="SAM" id="MobiDB-lite"/>
    </source>
</evidence>
<dbReference type="PRINTS" id="PR00237">
    <property type="entry name" value="GPCRRHODOPSN"/>
</dbReference>
<dbReference type="AlphaFoldDB" id="A0AAJ7WVJ4"/>
<proteinExistence type="predicted"/>
<dbReference type="InterPro" id="IPR000276">
    <property type="entry name" value="GPCR_Rhodpsn"/>
</dbReference>
<comment type="subcellular location">
    <subcellularLocation>
        <location evidence="1">Cell membrane</location>
        <topology evidence="1">Multi-pass membrane protein</topology>
    </subcellularLocation>
</comment>
<dbReference type="InterPro" id="IPR017452">
    <property type="entry name" value="GPCR_Rhodpsn_7TM"/>
</dbReference>
<feature type="compositionally biased region" description="Gly residues" evidence="9">
    <location>
        <begin position="31"/>
        <end position="56"/>
    </location>
</feature>
<evidence type="ECO:0000256" key="2">
    <source>
        <dbReference type="ARBA" id="ARBA00022475"/>
    </source>
</evidence>
<dbReference type="SUPFAM" id="SSF81321">
    <property type="entry name" value="Family A G protein-coupled receptor-like"/>
    <property type="match status" value="1"/>
</dbReference>
<dbReference type="KEGG" id="pmrn:116943195"/>
<dbReference type="PANTHER" id="PTHR22752:SF1">
    <property type="entry name" value="G-PROTEIN COUPLED RECEPTOR 176"/>
    <property type="match status" value="1"/>
</dbReference>
<dbReference type="PROSITE" id="PS50262">
    <property type="entry name" value="G_PROTEIN_RECEP_F1_2"/>
    <property type="match status" value="1"/>
</dbReference>
<keyword evidence="5" id="KW-0297">G-protein coupled receptor</keyword>
<keyword evidence="6 10" id="KW-0472">Membrane</keyword>
<feature type="transmembrane region" description="Helical" evidence="10">
    <location>
        <begin position="212"/>
        <end position="234"/>
    </location>
</feature>
<dbReference type="Pfam" id="PF00001">
    <property type="entry name" value="7tm_1"/>
    <property type="match status" value="1"/>
</dbReference>
<name>A0AAJ7WVJ4_PETMA</name>
<feature type="domain" description="G-protein coupled receptors family 1 profile" evidence="11">
    <location>
        <begin position="107"/>
        <end position="371"/>
    </location>
</feature>
<feature type="transmembrane region" description="Helical" evidence="10">
    <location>
        <begin position="92"/>
        <end position="113"/>
    </location>
</feature>
<gene>
    <name evidence="13" type="primary">GPR176</name>
</gene>
<dbReference type="Gene3D" id="1.20.1070.10">
    <property type="entry name" value="Rhodopsin 7-helix transmembrane proteins"/>
    <property type="match status" value="1"/>
</dbReference>
<dbReference type="CTD" id="11245"/>
<feature type="transmembrane region" description="Helical" evidence="10">
    <location>
        <begin position="254"/>
        <end position="279"/>
    </location>
</feature>
<evidence type="ECO:0000256" key="3">
    <source>
        <dbReference type="ARBA" id="ARBA00022692"/>
    </source>
</evidence>
<dbReference type="GO" id="GO:0004930">
    <property type="term" value="F:G protein-coupled receptor activity"/>
    <property type="evidence" value="ECO:0007669"/>
    <property type="project" value="UniProtKB-KW"/>
</dbReference>
<evidence type="ECO:0000256" key="4">
    <source>
        <dbReference type="ARBA" id="ARBA00022989"/>
    </source>
</evidence>
<evidence type="ECO:0000313" key="13">
    <source>
        <dbReference type="RefSeq" id="XP_032811729.1"/>
    </source>
</evidence>
<accession>A0AAJ7WVJ4</accession>
<sequence length="563" mass="61074">MDVPYALATDGQLPILSVSEARSSGTQGDPDNGGGGGRGGAGGGGMVVGGGGGGGPTPASLAAGRGLPPDNTTDPGGTLAMLDWQLQHYRDFATGVQVVILAGSVIGNLLVLWSTRRTAMFKSVTSRFLQNLAGAGLGAGLACMPPDLLLSCHPQCCPWLANLPALCRGLKFAHRLFCSALVLSFGLIAIDRYYSVLYPLERKISENKARDLVVYVWLHAMVASFPVFGMSYTIDLFSATSCQQSSQRPSPAQLIYTIIYHATTVLLPIVVTFTCVIMIRRALSASQKKKVIIAALRTPQNTISIPYLSQREAELQTMLLLMIAVFLVCMLPYFILEVYRTVVDSQDLPEALLLTAIWFPKLPLLVNPLLYLGANKPIRKGILVSLAQLQRRYSRRNTVGADTVPLGEAAQEPCALRSGSQLLEMFQIGQQEIFKRSEEDDRDAGLLVGNHTGGNGKAEGANQQMLMSDLEASPVLYDHESKDPLPGTTNVETSSLKAQFGFGPFELPPQWLAENRGSKKRLLPPLGNTPEELIQSENKDYRQKCERKINRNNKVSDLTDLDL</sequence>
<keyword evidence="2" id="KW-1003">Cell membrane</keyword>
<dbReference type="Proteomes" id="UP001318040">
    <property type="component" value="Chromosome 17"/>
</dbReference>
<evidence type="ECO:0000256" key="1">
    <source>
        <dbReference type="ARBA" id="ARBA00004651"/>
    </source>
</evidence>
<dbReference type="GO" id="GO:0005886">
    <property type="term" value="C:plasma membrane"/>
    <property type="evidence" value="ECO:0007669"/>
    <property type="project" value="UniProtKB-SubCell"/>
</dbReference>
<keyword evidence="3 10" id="KW-0812">Transmembrane</keyword>
<reference evidence="13" key="1">
    <citation type="submission" date="2025-08" db="UniProtKB">
        <authorList>
            <consortium name="RefSeq"/>
        </authorList>
    </citation>
    <scope>IDENTIFICATION</scope>
    <source>
        <tissue evidence="13">Sperm</tissue>
    </source>
</reference>
<dbReference type="PANTHER" id="PTHR22752">
    <property type="entry name" value="G PROTEIN-COUPLED RECEPTOR"/>
    <property type="match status" value="1"/>
</dbReference>
<evidence type="ECO:0000313" key="12">
    <source>
        <dbReference type="Proteomes" id="UP001318040"/>
    </source>
</evidence>
<evidence type="ECO:0000256" key="8">
    <source>
        <dbReference type="ARBA" id="ARBA00023224"/>
    </source>
</evidence>
<keyword evidence="7 13" id="KW-0675">Receptor</keyword>
<feature type="transmembrane region" description="Helical" evidence="10">
    <location>
        <begin position="318"/>
        <end position="339"/>
    </location>
</feature>